<dbReference type="Proteomes" id="UP000308697">
    <property type="component" value="Unassembled WGS sequence"/>
</dbReference>
<keyword evidence="1" id="KW-0812">Transmembrane</keyword>
<feature type="transmembrane region" description="Helical" evidence="1">
    <location>
        <begin position="94"/>
        <end position="113"/>
    </location>
</feature>
<dbReference type="EMBL" id="SUMB01000002">
    <property type="protein sequence ID" value="TJZ57361.1"/>
    <property type="molecule type" value="Genomic_DNA"/>
</dbReference>
<evidence type="ECO:0000313" key="2">
    <source>
        <dbReference type="EMBL" id="TJZ57361.1"/>
    </source>
</evidence>
<keyword evidence="3" id="KW-1185">Reference proteome</keyword>
<keyword evidence="1" id="KW-0472">Membrane</keyword>
<feature type="transmembrane region" description="Helical" evidence="1">
    <location>
        <begin position="64"/>
        <end position="82"/>
    </location>
</feature>
<dbReference type="OrthoDB" id="3874262at2"/>
<accession>A0A4U0NRX4</accession>
<feature type="transmembrane region" description="Helical" evidence="1">
    <location>
        <begin position="119"/>
        <end position="144"/>
    </location>
</feature>
<feature type="transmembrane region" description="Helical" evidence="1">
    <location>
        <begin position="30"/>
        <end position="52"/>
    </location>
</feature>
<evidence type="ECO:0000256" key="1">
    <source>
        <dbReference type="SAM" id="Phobius"/>
    </source>
</evidence>
<comment type="caution">
    <text evidence="2">The sequence shown here is derived from an EMBL/GenBank/DDBJ whole genome shotgun (WGS) entry which is preliminary data.</text>
</comment>
<name>A0A4U0NRX4_9ACTN</name>
<sequence length="148" mass="15407">METASPTTAENAPAHYSHPDAQRTFGKAKFLVAAYGALSAAVLITVVVLAVTGRTVTSFMWGRSAGVLASAAVTYWLTVLASRGARWAYLRMRLISVIVPIAIIAIDMIPGALPPWFVVMQVACALALGASAFLVNGAGLRAAFAKSG</sequence>
<protein>
    <submittedName>
        <fullName evidence="2">Uncharacterized protein</fullName>
    </submittedName>
</protein>
<proteinExistence type="predicted"/>
<organism evidence="2 3">
    <name type="scientific">Streptomyces piniterrae</name>
    <dbReference type="NCBI Taxonomy" id="2571125"/>
    <lineage>
        <taxon>Bacteria</taxon>
        <taxon>Bacillati</taxon>
        <taxon>Actinomycetota</taxon>
        <taxon>Actinomycetes</taxon>
        <taxon>Kitasatosporales</taxon>
        <taxon>Streptomycetaceae</taxon>
        <taxon>Streptomyces</taxon>
    </lineage>
</organism>
<evidence type="ECO:0000313" key="3">
    <source>
        <dbReference type="Proteomes" id="UP000308697"/>
    </source>
</evidence>
<keyword evidence="1" id="KW-1133">Transmembrane helix</keyword>
<dbReference type="RefSeq" id="WP_136738979.1">
    <property type="nucleotide sequence ID" value="NZ_SUMB01000002.1"/>
</dbReference>
<reference evidence="2 3" key="1">
    <citation type="submission" date="2019-04" db="EMBL/GenBank/DDBJ databases">
        <title>Streptomyces piniterrae sp. nov., a heliquinomycin-producing actinomycete isolated from rhizosphere soil of Pinus yunnanensis.</title>
        <authorList>
            <person name="Zhuang X."/>
            <person name="Zhao J."/>
        </authorList>
    </citation>
    <scope>NUCLEOTIDE SEQUENCE [LARGE SCALE GENOMIC DNA]</scope>
    <source>
        <strain evidence="3">jys28</strain>
    </source>
</reference>
<gene>
    <name evidence="2" type="ORF">FCH28_08020</name>
</gene>
<dbReference type="AlphaFoldDB" id="A0A4U0NRX4"/>